<dbReference type="InterPro" id="IPR002641">
    <property type="entry name" value="PNPLA_dom"/>
</dbReference>
<dbReference type="GO" id="GO:0016042">
    <property type="term" value="P:lipid catabolic process"/>
    <property type="evidence" value="ECO:0007669"/>
    <property type="project" value="UniProtKB-UniRule"/>
</dbReference>
<sequence>MTQILADAVVEGGGIKVFGLVGALSVAEEKGYHWKRLAGTSAGSIVASLLAAGYRSRELYDMLEDFDFTQFTPTRWYHQIPYTGSGIRFLIKKGFYSGKPLEYWMEEWLGQKGVYTFADLKEKELSIIASDISRGNLLVLPKDLDEYGISKNRFPIARAVRMSCSIPFFFDPVRMRHKPSQKSSYVVDGGVLSNFPVWLFDQKYPRWPTFGFRFVSDTKESRQIEGPFSMLWAMFLTMMDAHDNRHIKEQDRVRTIQVPTLGVKITDFDLSREKRKELFQAGVEAAQSFFEDWTFKQYLSSRGGGGNVNIKVCTKGFG</sequence>
<evidence type="ECO:0000256" key="1">
    <source>
        <dbReference type="ARBA" id="ARBA00023098"/>
    </source>
</evidence>
<name>A0A521AXG9_9BACL</name>
<dbReference type="GO" id="GO:0016787">
    <property type="term" value="F:hydrolase activity"/>
    <property type="evidence" value="ECO:0007669"/>
    <property type="project" value="UniProtKB-UniRule"/>
</dbReference>
<reference evidence="4 5" key="1">
    <citation type="submission" date="2017-05" db="EMBL/GenBank/DDBJ databases">
        <authorList>
            <person name="Varghese N."/>
            <person name="Submissions S."/>
        </authorList>
    </citation>
    <scope>NUCLEOTIDE SEQUENCE [LARGE SCALE GENOMIC DNA]</scope>
    <source>
        <strain evidence="4 5">DSM 45474</strain>
    </source>
</reference>
<dbReference type="PROSITE" id="PS51635">
    <property type="entry name" value="PNPLA"/>
    <property type="match status" value="1"/>
</dbReference>
<accession>A0A521AXG9</accession>
<evidence type="ECO:0000256" key="2">
    <source>
        <dbReference type="PROSITE-ProRule" id="PRU01161"/>
    </source>
</evidence>
<feature type="domain" description="PNPLA" evidence="3">
    <location>
        <begin position="8"/>
        <end position="201"/>
    </location>
</feature>
<keyword evidence="5" id="KW-1185">Reference proteome</keyword>
<dbReference type="PANTHER" id="PTHR46394:SF1">
    <property type="entry name" value="PNPLA DOMAIN-CONTAINING PROTEIN"/>
    <property type="match status" value="1"/>
</dbReference>
<organism evidence="4 5">
    <name type="scientific">Melghirimyces algeriensis</name>
    <dbReference type="NCBI Taxonomy" id="910412"/>
    <lineage>
        <taxon>Bacteria</taxon>
        <taxon>Bacillati</taxon>
        <taxon>Bacillota</taxon>
        <taxon>Bacilli</taxon>
        <taxon>Bacillales</taxon>
        <taxon>Thermoactinomycetaceae</taxon>
        <taxon>Melghirimyces</taxon>
    </lineage>
</organism>
<dbReference type="InterPro" id="IPR016035">
    <property type="entry name" value="Acyl_Trfase/lysoPLipase"/>
</dbReference>
<dbReference type="SUPFAM" id="SSF52151">
    <property type="entry name" value="FabD/lysophospholipase-like"/>
    <property type="match status" value="1"/>
</dbReference>
<dbReference type="Pfam" id="PF01734">
    <property type="entry name" value="Patatin"/>
    <property type="match status" value="1"/>
</dbReference>
<evidence type="ECO:0000259" key="3">
    <source>
        <dbReference type="PROSITE" id="PS51635"/>
    </source>
</evidence>
<dbReference type="AlphaFoldDB" id="A0A521AXG9"/>
<evidence type="ECO:0000313" key="4">
    <source>
        <dbReference type="EMBL" id="SMO39494.1"/>
    </source>
</evidence>
<comment type="caution">
    <text evidence="2">Lacks conserved residue(s) required for the propagation of feature annotation.</text>
</comment>
<dbReference type="Gene3D" id="3.40.1090.10">
    <property type="entry name" value="Cytosolic phospholipase A2 catalytic domain"/>
    <property type="match status" value="2"/>
</dbReference>
<keyword evidence="2" id="KW-0442">Lipid degradation</keyword>
<dbReference type="RefSeq" id="WP_246064811.1">
    <property type="nucleotide sequence ID" value="NZ_FXTI01000001.1"/>
</dbReference>
<keyword evidence="1 2" id="KW-0443">Lipid metabolism</keyword>
<feature type="active site" description="Nucleophile" evidence="2">
    <location>
        <position position="41"/>
    </location>
</feature>
<dbReference type="PANTHER" id="PTHR46394">
    <property type="entry name" value="ANNEXIN"/>
    <property type="match status" value="1"/>
</dbReference>
<feature type="short sequence motif" description="DGA/G" evidence="2">
    <location>
        <begin position="188"/>
        <end position="190"/>
    </location>
</feature>
<gene>
    <name evidence="4" type="ORF">SAMN06264849_101408</name>
</gene>
<keyword evidence="2" id="KW-0378">Hydrolase</keyword>
<feature type="short sequence motif" description="GXSXG" evidence="2">
    <location>
        <begin position="39"/>
        <end position="43"/>
    </location>
</feature>
<proteinExistence type="predicted"/>
<protein>
    <submittedName>
        <fullName evidence="4">NTE family protein</fullName>
    </submittedName>
</protein>
<dbReference type="EMBL" id="FXTI01000001">
    <property type="protein sequence ID" value="SMO39494.1"/>
    <property type="molecule type" value="Genomic_DNA"/>
</dbReference>
<dbReference type="Proteomes" id="UP000315636">
    <property type="component" value="Unassembled WGS sequence"/>
</dbReference>
<feature type="active site" description="Proton acceptor" evidence="2">
    <location>
        <position position="188"/>
    </location>
</feature>
<dbReference type="InterPro" id="IPR052580">
    <property type="entry name" value="Lipid_Hydrolase"/>
</dbReference>
<evidence type="ECO:0000313" key="5">
    <source>
        <dbReference type="Proteomes" id="UP000315636"/>
    </source>
</evidence>
<dbReference type="CDD" id="cd07207">
    <property type="entry name" value="Pat_ExoU_VipD_like"/>
    <property type="match status" value="1"/>
</dbReference>